<dbReference type="InterPro" id="IPR057309">
    <property type="entry name" value="PcsB_CC"/>
</dbReference>
<feature type="coiled-coil region" evidence="6">
    <location>
        <begin position="40"/>
        <end position="127"/>
    </location>
</feature>
<dbReference type="SUPFAM" id="SSF90257">
    <property type="entry name" value="Myosin rod fragments"/>
    <property type="match status" value="1"/>
</dbReference>
<organism evidence="10 11">
    <name type="scientific">Niallia circulans</name>
    <name type="common">Bacillus circulans</name>
    <dbReference type="NCBI Taxonomy" id="1397"/>
    <lineage>
        <taxon>Bacteria</taxon>
        <taxon>Bacillati</taxon>
        <taxon>Bacillota</taxon>
        <taxon>Bacilli</taxon>
        <taxon>Bacillales</taxon>
        <taxon>Bacillaceae</taxon>
        <taxon>Niallia</taxon>
    </lineage>
</organism>
<evidence type="ECO:0000313" key="11">
    <source>
        <dbReference type="Proteomes" id="UP000036045"/>
    </source>
</evidence>
<dbReference type="RefSeq" id="WP_047942922.1">
    <property type="nucleotide sequence ID" value="NZ_JAMAUJ010000001.1"/>
</dbReference>
<evidence type="ECO:0000256" key="6">
    <source>
        <dbReference type="SAM" id="Coils"/>
    </source>
</evidence>
<evidence type="ECO:0000256" key="1">
    <source>
        <dbReference type="ARBA" id="ARBA00007074"/>
    </source>
</evidence>
<dbReference type="SUPFAM" id="SSF54001">
    <property type="entry name" value="Cysteine proteinases"/>
    <property type="match status" value="1"/>
</dbReference>
<dbReference type="Pfam" id="PF00877">
    <property type="entry name" value="NLPC_P60"/>
    <property type="match status" value="1"/>
</dbReference>
<feature type="region of interest" description="Disordered" evidence="7">
    <location>
        <begin position="263"/>
        <end position="302"/>
    </location>
</feature>
<dbReference type="AlphaFoldDB" id="A0A0J1IIM4"/>
<dbReference type="PANTHER" id="PTHR47053:SF1">
    <property type="entry name" value="MUREIN DD-ENDOPEPTIDASE MEPH-RELATED"/>
    <property type="match status" value="1"/>
</dbReference>
<dbReference type="GO" id="GO:0008234">
    <property type="term" value="F:cysteine-type peptidase activity"/>
    <property type="evidence" value="ECO:0007669"/>
    <property type="project" value="UniProtKB-KW"/>
</dbReference>
<feature type="domain" description="NlpC/P60" evidence="9">
    <location>
        <begin position="301"/>
        <end position="428"/>
    </location>
</feature>
<evidence type="ECO:0000256" key="8">
    <source>
        <dbReference type="SAM" id="SignalP"/>
    </source>
</evidence>
<keyword evidence="3 8" id="KW-0732">Signal</keyword>
<evidence type="ECO:0000256" key="2">
    <source>
        <dbReference type="ARBA" id="ARBA00022670"/>
    </source>
</evidence>
<dbReference type="GO" id="GO:0006508">
    <property type="term" value="P:proteolysis"/>
    <property type="evidence" value="ECO:0007669"/>
    <property type="project" value="UniProtKB-KW"/>
</dbReference>
<gene>
    <name evidence="10" type="ORF">ABW02_14225</name>
</gene>
<evidence type="ECO:0000256" key="4">
    <source>
        <dbReference type="ARBA" id="ARBA00022801"/>
    </source>
</evidence>
<keyword evidence="5" id="KW-0788">Thiol protease</keyword>
<protein>
    <submittedName>
        <fullName evidence="10">Peptidase</fullName>
    </submittedName>
</protein>
<dbReference type="InterPro" id="IPR051202">
    <property type="entry name" value="Peptidase_C40"/>
</dbReference>
<feature type="compositionally biased region" description="Low complexity" evidence="7">
    <location>
        <begin position="263"/>
        <end position="293"/>
    </location>
</feature>
<feature type="region of interest" description="Disordered" evidence="7">
    <location>
        <begin position="198"/>
        <end position="234"/>
    </location>
</feature>
<evidence type="ECO:0000313" key="10">
    <source>
        <dbReference type="EMBL" id="KLV25752.1"/>
    </source>
</evidence>
<sequence>MLKKKLVVLNTTILLGLGTSLAIPGINAHANQSPSIVQQKESLQGQISDAQIKIVEAQEELKKLEAQIKRVDKAIEENKALIEETKTKMETTEKEIASLEKKIKELEDRIEKRNDVLKERARTFQENGGSVDYIEVLFGAASFKEFVDRVGAVATIMEADQDLIASNEADKKDLETKQNEVKEKYDELKNTKLDLEEMQKQNQDKQKKNEQAKKDLKAKEADNKERKAELEEKYGSLQSVEPQIKKMIQQKEQDNLNQLVATTVGTSDNGSSNNSSSASSDKSTSGSNKSTNGPKKTVKASGSKSKAITAGYKYIGNSTYKFGGGRTASDVANGLFDCSGFVSWAYSQAGYSIPASTDALKNAGTRVSTSDMQPGDLVFFNTYKTDGHVGIYIGGGKFIGSQSSTGVAIASMDSGYWKSVFNGRVVRF</sequence>
<accession>A0A0J1IIM4</accession>
<proteinExistence type="inferred from homology"/>
<comment type="caution">
    <text evidence="10">The sequence shown here is derived from an EMBL/GenBank/DDBJ whole genome shotgun (WGS) entry which is preliminary data.</text>
</comment>
<keyword evidence="4" id="KW-0378">Hydrolase</keyword>
<keyword evidence="2" id="KW-0645">Protease</keyword>
<dbReference type="Proteomes" id="UP000036045">
    <property type="component" value="Unassembled WGS sequence"/>
</dbReference>
<evidence type="ECO:0000256" key="7">
    <source>
        <dbReference type="SAM" id="MobiDB-lite"/>
    </source>
</evidence>
<dbReference type="InterPro" id="IPR000064">
    <property type="entry name" value="NLP_P60_dom"/>
</dbReference>
<name>A0A0J1IIM4_NIACI</name>
<keyword evidence="6" id="KW-0175">Coiled coil</keyword>
<evidence type="ECO:0000259" key="9">
    <source>
        <dbReference type="PROSITE" id="PS51935"/>
    </source>
</evidence>
<dbReference type="OrthoDB" id="9813368at2"/>
<feature type="signal peptide" evidence="8">
    <location>
        <begin position="1"/>
        <end position="22"/>
    </location>
</feature>
<keyword evidence="11" id="KW-1185">Reference proteome</keyword>
<dbReference type="Pfam" id="PF24568">
    <property type="entry name" value="CC_PcsB"/>
    <property type="match status" value="1"/>
</dbReference>
<dbReference type="PROSITE" id="PS51935">
    <property type="entry name" value="NLPC_P60"/>
    <property type="match status" value="1"/>
</dbReference>
<dbReference type="PANTHER" id="PTHR47053">
    <property type="entry name" value="MUREIN DD-ENDOPEPTIDASE MEPH-RELATED"/>
    <property type="match status" value="1"/>
</dbReference>
<dbReference type="Gene3D" id="6.10.250.3150">
    <property type="match status" value="1"/>
</dbReference>
<dbReference type="Gene3D" id="3.90.1720.10">
    <property type="entry name" value="endopeptidase domain like (from Nostoc punctiforme)"/>
    <property type="match status" value="1"/>
</dbReference>
<reference evidence="10 11" key="1">
    <citation type="submission" date="2015-05" db="EMBL/GenBank/DDBJ databases">
        <title>Whole genome sequence and identification of bacterial endophytes from Costus igneus.</title>
        <authorList>
            <person name="Lee Y.P."/>
            <person name="Gan H.M."/>
            <person name="Eng W."/>
            <person name="Wheatley M.S."/>
            <person name="Caraballo A."/>
            <person name="Polter S."/>
            <person name="Savka M.A."/>
            <person name="Hudson A.O."/>
        </authorList>
    </citation>
    <scope>NUCLEOTIDE SEQUENCE [LARGE SCALE GENOMIC DNA]</scope>
    <source>
        <strain evidence="10 11">RIT379</strain>
    </source>
</reference>
<dbReference type="InterPro" id="IPR038765">
    <property type="entry name" value="Papain-like_cys_pep_sf"/>
</dbReference>
<dbReference type="PATRIC" id="fig|1397.4.peg.996"/>
<comment type="similarity">
    <text evidence="1">Belongs to the peptidase C40 family.</text>
</comment>
<feature type="chain" id="PRO_5039517392" evidence="8">
    <location>
        <begin position="23"/>
        <end position="428"/>
    </location>
</feature>
<evidence type="ECO:0000256" key="5">
    <source>
        <dbReference type="ARBA" id="ARBA00022807"/>
    </source>
</evidence>
<dbReference type="EMBL" id="LDPH01000013">
    <property type="protein sequence ID" value="KLV25752.1"/>
    <property type="molecule type" value="Genomic_DNA"/>
</dbReference>
<evidence type="ECO:0000256" key="3">
    <source>
        <dbReference type="ARBA" id="ARBA00022729"/>
    </source>
</evidence>